<dbReference type="PANTHER" id="PTHR24559">
    <property type="entry name" value="TRANSPOSON TY3-I GAG-POL POLYPROTEIN"/>
    <property type="match status" value="1"/>
</dbReference>
<evidence type="ECO:0000313" key="3">
    <source>
        <dbReference type="Proteomes" id="UP000017559"/>
    </source>
</evidence>
<reference evidence="2 3" key="1">
    <citation type="journal article" date="2014" name="BMC Genomics">
        <title>Genome and secretome analysis of the hemibiotrophic fungal pathogen, Moniliophthora roreri, which causes frosty pod rot disease of cacao: mechanisms of the biotrophic and necrotrophic phases.</title>
        <authorList>
            <person name="Meinhardt L.W."/>
            <person name="Costa G.G.L."/>
            <person name="Thomazella D.P.T."/>
            <person name="Teixeira P.J.P.L."/>
            <person name="Carazzolle M.F."/>
            <person name="Schuster S.C."/>
            <person name="Carlson J.E."/>
            <person name="Guiltinan M.J."/>
            <person name="Mieczkowski P."/>
            <person name="Farmer A."/>
            <person name="Ramaraj T."/>
            <person name="Crozier J."/>
            <person name="Davis R.E."/>
            <person name="Shao J."/>
            <person name="Melnick R.L."/>
            <person name="Pereira G.A.G."/>
            <person name="Bailey B.A."/>
        </authorList>
    </citation>
    <scope>NUCLEOTIDE SEQUENCE [LARGE SCALE GENOMIC DNA]</scope>
    <source>
        <strain evidence="2 3">MCA 2997</strain>
    </source>
</reference>
<dbReference type="InterPro" id="IPR000477">
    <property type="entry name" value="RT_dom"/>
</dbReference>
<evidence type="ECO:0000259" key="1">
    <source>
        <dbReference type="Pfam" id="PF00078"/>
    </source>
</evidence>
<dbReference type="SUPFAM" id="SSF56672">
    <property type="entry name" value="DNA/RNA polymerases"/>
    <property type="match status" value="1"/>
</dbReference>
<name>V2WMJ8_MONRO</name>
<sequence length="322" mass="37577">MCIPLTYNVRTEIIEIKALIDSGAGGRFISKEEARHIKKPWMKLEKPIKVYNVDSTWDKTGWITHSVMIDFSIGSKSITETLLISGLGPERIILELPWLQNHNPDIDWVLAQAHKTKLKPLEELLPPYLSDYTNRFEKKKSERFPPSQPYDYAIDLKPNFKLKDCKVYSLSPKEQIEQDKFLEENLWKGYIRPSKSPIASSFFFVAKKKAGALRPCQDYWDLNNGTIKNRYPLLLVTNLTDKLKNTEMFTKLDLQNRYNNIWIKDRDQWKAVFKTPKGLFKPTVMFFGLMNSLATFQAFMNDILKDFIDEGCEFINCEHDMS</sequence>
<proteinExistence type="predicted"/>
<dbReference type="HOGENOM" id="CLU_000384_42_2_1"/>
<gene>
    <name evidence="2" type="ORF">Moror_16741</name>
</gene>
<accession>V2WMJ8</accession>
<comment type="caution">
    <text evidence="2">The sequence shown here is derived from an EMBL/GenBank/DDBJ whole genome shotgun (WGS) entry which is preliminary data.</text>
</comment>
<dbReference type="PANTHER" id="PTHR24559:SF440">
    <property type="entry name" value="RIBONUCLEASE H"/>
    <property type="match status" value="1"/>
</dbReference>
<dbReference type="InterPro" id="IPR043502">
    <property type="entry name" value="DNA/RNA_pol_sf"/>
</dbReference>
<feature type="domain" description="Reverse transcriptase" evidence="1">
    <location>
        <begin position="207"/>
        <end position="309"/>
    </location>
</feature>
<dbReference type="Gene3D" id="2.40.70.10">
    <property type="entry name" value="Acid Proteases"/>
    <property type="match status" value="1"/>
</dbReference>
<dbReference type="Pfam" id="PF00078">
    <property type="entry name" value="RVT_1"/>
    <property type="match status" value="1"/>
</dbReference>
<dbReference type="Gene3D" id="3.30.70.270">
    <property type="match status" value="1"/>
</dbReference>
<evidence type="ECO:0000313" key="2">
    <source>
        <dbReference type="EMBL" id="ESK81756.1"/>
    </source>
</evidence>
<dbReference type="Gene3D" id="3.10.10.10">
    <property type="entry name" value="HIV Type 1 Reverse Transcriptase, subunit A, domain 1"/>
    <property type="match status" value="1"/>
</dbReference>
<dbReference type="KEGG" id="mrr:Moror_16741"/>
<protein>
    <recommendedName>
        <fullName evidence="1">Reverse transcriptase domain-containing protein</fullName>
    </recommendedName>
</protein>
<dbReference type="InterPro" id="IPR053134">
    <property type="entry name" value="RNA-dir_DNA_polymerase"/>
</dbReference>
<dbReference type="InterPro" id="IPR043128">
    <property type="entry name" value="Rev_trsase/Diguanyl_cyclase"/>
</dbReference>
<dbReference type="AlphaFoldDB" id="V2WMJ8"/>
<organism evidence="2 3">
    <name type="scientific">Moniliophthora roreri (strain MCA 2997)</name>
    <name type="common">Cocoa frosty pod rot fungus</name>
    <name type="synonym">Crinipellis roreri</name>
    <dbReference type="NCBI Taxonomy" id="1381753"/>
    <lineage>
        <taxon>Eukaryota</taxon>
        <taxon>Fungi</taxon>
        <taxon>Dikarya</taxon>
        <taxon>Basidiomycota</taxon>
        <taxon>Agaricomycotina</taxon>
        <taxon>Agaricomycetes</taxon>
        <taxon>Agaricomycetidae</taxon>
        <taxon>Agaricales</taxon>
        <taxon>Marasmiineae</taxon>
        <taxon>Marasmiaceae</taxon>
        <taxon>Moniliophthora</taxon>
    </lineage>
</organism>
<keyword evidence="3" id="KW-1185">Reference proteome</keyword>
<dbReference type="Proteomes" id="UP000017559">
    <property type="component" value="Unassembled WGS sequence"/>
</dbReference>
<dbReference type="OrthoDB" id="3250101at2759"/>
<dbReference type="CDD" id="cd00303">
    <property type="entry name" value="retropepsin_like"/>
    <property type="match status" value="1"/>
</dbReference>
<dbReference type="InterPro" id="IPR021109">
    <property type="entry name" value="Peptidase_aspartic_dom_sf"/>
</dbReference>
<dbReference type="EMBL" id="AWSO01002265">
    <property type="protein sequence ID" value="ESK81756.1"/>
    <property type="molecule type" value="Genomic_DNA"/>
</dbReference>
<dbReference type="CDD" id="cd01647">
    <property type="entry name" value="RT_LTR"/>
    <property type="match status" value="1"/>
</dbReference>